<dbReference type="CDD" id="cd02850">
    <property type="entry name" value="E_set_Cellulase_N"/>
    <property type="match status" value="1"/>
</dbReference>
<dbReference type="PANTHER" id="PTHR22298">
    <property type="entry name" value="ENDO-1,4-BETA-GLUCANASE"/>
    <property type="match status" value="1"/>
</dbReference>
<evidence type="ECO:0000256" key="6">
    <source>
        <dbReference type="SAM" id="SignalP"/>
    </source>
</evidence>
<sequence length="596" mass="67078">MILSKKLNALLFGLACTSSYLFAQDAKLSEKIRVNQVGYFAGEEKTAAIQVPLSIFKSSKRWGEGASFEIVKINPKSEKTVYSSKLQKANYYPFSKEAVRLADFSEVKEAGTYYLKVGDERSFDFEINNSIYDEVSKSALKMFYYFRCSDEVTEKNGGQWHRPSGKPDTEVYVHESGAYTGQKAGTKMSAPGGWFDAGDYNKYSVNAGISTFSLLALYEAMPQAFPDGSLDIPESGNGVPDLLDQAWWNIKWFEMMQDPTDGGVYHKLSTMGFAPVNELPHQHTAKRWMIGKTTSATLNYAATMAMASRIFSKYESHYPGFAARALKKSKMALQWAEKNPWNRFVQPEGCSTGKYEDENYSFVDELAWAKTELFITSGDKSYLEGTAIPYLDIHSPVWTHVHALPYISLVHNKDKVKDLIDMDAVEQRLREFVDYLIFDAMEATGVAYRMGNKRFEWGSNGFVANQAMLALVCYQTNKDKKYLNFAISHMDYLLGKNPLNHCFVTSFGKKKSMNVHNRLCMADGIKDPIPGILVGGPNPWEIIWDLGPEAYPSVLPALSHLDSDKSFSTNESAINWNAALVYVSAYLNYELNKSTK</sequence>
<dbReference type="SUPFAM" id="SSF48208">
    <property type="entry name" value="Six-hairpin glycosidases"/>
    <property type="match status" value="1"/>
</dbReference>
<evidence type="ECO:0000256" key="1">
    <source>
        <dbReference type="ARBA" id="ARBA00007072"/>
    </source>
</evidence>
<keyword evidence="10" id="KW-1185">Reference proteome</keyword>
<dbReference type="Pfam" id="PF02927">
    <property type="entry name" value="CelD_N"/>
    <property type="match status" value="1"/>
</dbReference>
<keyword evidence="4" id="KW-0326">Glycosidase</keyword>
<evidence type="ECO:0000256" key="5">
    <source>
        <dbReference type="ARBA" id="ARBA00023326"/>
    </source>
</evidence>
<proteinExistence type="inferred from homology"/>
<dbReference type="GO" id="GO:0016787">
    <property type="term" value="F:hydrolase activity"/>
    <property type="evidence" value="ECO:0007669"/>
    <property type="project" value="UniProtKB-KW"/>
</dbReference>
<feature type="domain" description="Cellulase Ig-like" evidence="8">
    <location>
        <begin position="29"/>
        <end position="122"/>
    </location>
</feature>
<keyword evidence="2 9" id="KW-0378">Hydrolase</keyword>
<keyword evidence="6" id="KW-0732">Signal</keyword>
<dbReference type="Pfam" id="PF00759">
    <property type="entry name" value="Glyco_hydro_9"/>
    <property type="match status" value="1"/>
</dbReference>
<accession>A0ABY7VR12</accession>
<dbReference type="InterPro" id="IPR001701">
    <property type="entry name" value="Glyco_hydro_9"/>
</dbReference>
<keyword evidence="5" id="KW-0624">Polysaccharide degradation</keyword>
<gene>
    <name evidence="9" type="ORF">PQO03_06260</name>
</gene>
<dbReference type="Gene3D" id="2.60.40.10">
    <property type="entry name" value="Immunoglobulins"/>
    <property type="match status" value="1"/>
</dbReference>
<dbReference type="RefSeq" id="WP_274148776.1">
    <property type="nucleotide sequence ID" value="NZ_CP117811.1"/>
</dbReference>
<dbReference type="InterPro" id="IPR013783">
    <property type="entry name" value="Ig-like_fold"/>
</dbReference>
<dbReference type="Gene3D" id="1.50.10.10">
    <property type="match status" value="1"/>
</dbReference>
<name>A0ABY7VR12_9BACT</name>
<feature type="chain" id="PRO_5047076987" evidence="6">
    <location>
        <begin position="24"/>
        <end position="596"/>
    </location>
</feature>
<evidence type="ECO:0000256" key="3">
    <source>
        <dbReference type="ARBA" id="ARBA00023277"/>
    </source>
</evidence>
<dbReference type="EMBL" id="CP117811">
    <property type="protein sequence ID" value="WDE95322.1"/>
    <property type="molecule type" value="Genomic_DNA"/>
</dbReference>
<organism evidence="9 10">
    <name type="scientific">Lentisphaera profundi</name>
    <dbReference type="NCBI Taxonomy" id="1658616"/>
    <lineage>
        <taxon>Bacteria</taxon>
        <taxon>Pseudomonadati</taxon>
        <taxon>Lentisphaerota</taxon>
        <taxon>Lentisphaeria</taxon>
        <taxon>Lentisphaerales</taxon>
        <taxon>Lentisphaeraceae</taxon>
        <taxon>Lentisphaera</taxon>
    </lineage>
</organism>
<dbReference type="InterPro" id="IPR008928">
    <property type="entry name" value="6-hairpin_glycosidase_sf"/>
</dbReference>
<evidence type="ECO:0000256" key="4">
    <source>
        <dbReference type="ARBA" id="ARBA00023295"/>
    </source>
</evidence>
<comment type="similarity">
    <text evidence="1">Belongs to the glycosyl hydrolase 9 (cellulase E) family.</text>
</comment>
<evidence type="ECO:0000256" key="2">
    <source>
        <dbReference type="ARBA" id="ARBA00022801"/>
    </source>
</evidence>
<evidence type="ECO:0000313" key="9">
    <source>
        <dbReference type="EMBL" id="WDE95322.1"/>
    </source>
</evidence>
<dbReference type="Proteomes" id="UP001214250">
    <property type="component" value="Chromosome 1"/>
</dbReference>
<dbReference type="InterPro" id="IPR014756">
    <property type="entry name" value="Ig_E-set"/>
</dbReference>
<evidence type="ECO:0000259" key="7">
    <source>
        <dbReference type="Pfam" id="PF00759"/>
    </source>
</evidence>
<reference evidence="9 10" key="1">
    <citation type="submission" date="2023-02" db="EMBL/GenBank/DDBJ databases">
        <title>Genome sequence of Lentisphaera profundi SAORIC-696.</title>
        <authorList>
            <person name="Kim e."/>
            <person name="Cho J.-C."/>
            <person name="Choi A."/>
            <person name="Kang I."/>
        </authorList>
    </citation>
    <scope>NUCLEOTIDE SEQUENCE [LARGE SCALE GENOMIC DNA]</scope>
    <source>
        <strain evidence="9 10">SAORIC-696</strain>
    </source>
</reference>
<protein>
    <submittedName>
        <fullName evidence="9">Glycoside hydrolase family 9 protein</fullName>
    </submittedName>
</protein>
<dbReference type="InterPro" id="IPR012341">
    <property type="entry name" value="6hp_glycosidase-like_sf"/>
</dbReference>
<dbReference type="InterPro" id="IPR004197">
    <property type="entry name" value="Cellulase_Ig-like"/>
</dbReference>
<keyword evidence="3" id="KW-0119">Carbohydrate metabolism</keyword>
<feature type="signal peptide" evidence="6">
    <location>
        <begin position="1"/>
        <end position="23"/>
    </location>
</feature>
<evidence type="ECO:0000259" key="8">
    <source>
        <dbReference type="Pfam" id="PF02927"/>
    </source>
</evidence>
<dbReference type="SUPFAM" id="SSF81296">
    <property type="entry name" value="E set domains"/>
    <property type="match status" value="1"/>
</dbReference>
<evidence type="ECO:0000313" key="10">
    <source>
        <dbReference type="Proteomes" id="UP001214250"/>
    </source>
</evidence>
<feature type="domain" description="Glycoside hydrolase family 9" evidence="7">
    <location>
        <begin position="132"/>
        <end position="583"/>
    </location>
</feature>